<gene>
    <name evidence="1" type="ORF">OXU80_20355</name>
</gene>
<keyword evidence="2" id="KW-1185">Reference proteome</keyword>
<sequence length="273" mass="28057">MRFVILALAAVAGLASAPARANENAVFRNEAVRLEWVLDARNGAEGPLRGALLVDLEPGWTTYWRDPGEAGLAPILHFSSDAGAALAASWSQPAPRRIPEGALSVNAYEGRTAFAVTLPDAPAEGGHVAVDLLIGVCREICVPVSARLEASVEAEPSLADKRAVRAAFAGLPAPAAPGRIALLPPAEGEAGRLLRVAVGAEDGGADLFVSAAPGWRFGPPRREAEGDEAGRALFLVPITARPGGTSPEAMPDGVDIVLSSGDKAVTASSLSIR</sequence>
<dbReference type="EMBL" id="CP113520">
    <property type="protein sequence ID" value="WAJ27187.1"/>
    <property type="molecule type" value="Genomic_DNA"/>
</dbReference>
<evidence type="ECO:0000313" key="2">
    <source>
        <dbReference type="Proteomes" id="UP001163223"/>
    </source>
</evidence>
<organism evidence="1 2">
    <name type="scientific">Antarcticirhabdus aurantiaca</name>
    <dbReference type="NCBI Taxonomy" id="2606717"/>
    <lineage>
        <taxon>Bacteria</taxon>
        <taxon>Pseudomonadati</taxon>
        <taxon>Pseudomonadota</taxon>
        <taxon>Alphaproteobacteria</taxon>
        <taxon>Hyphomicrobiales</taxon>
        <taxon>Aurantimonadaceae</taxon>
        <taxon>Antarcticirhabdus</taxon>
    </lineage>
</organism>
<evidence type="ECO:0000313" key="1">
    <source>
        <dbReference type="EMBL" id="WAJ27187.1"/>
    </source>
</evidence>
<name>A0ACD4NK20_9HYPH</name>
<dbReference type="Proteomes" id="UP001163223">
    <property type="component" value="Chromosome"/>
</dbReference>
<protein>
    <submittedName>
        <fullName evidence="1">Protein-disulfide reductase DsbD family protein</fullName>
    </submittedName>
</protein>
<reference evidence="1" key="1">
    <citation type="submission" date="2022-11" db="EMBL/GenBank/DDBJ databases">
        <title>beta-Carotene-producing bacterium, Jeongeuplla avenae sp. nov., alleviates the salt stress of Arabidopsis seedlings.</title>
        <authorList>
            <person name="Jiang L."/>
            <person name="Lee J."/>
        </authorList>
    </citation>
    <scope>NUCLEOTIDE SEQUENCE</scope>
    <source>
        <strain evidence="1">DY_R2A_6</strain>
    </source>
</reference>
<proteinExistence type="predicted"/>
<accession>A0ACD4NK20</accession>